<keyword evidence="1" id="KW-0812">Transmembrane</keyword>
<accession>A0ABM7CEG4</accession>
<evidence type="ECO:0008006" key="4">
    <source>
        <dbReference type="Google" id="ProtNLM"/>
    </source>
</evidence>
<dbReference type="InterPro" id="IPR046125">
    <property type="entry name" value="DUF6122"/>
</dbReference>
<keyword evidence="1" id="KW-0472">Membrane</keyword>
<sequence>MVQQFIHYFLHFGFPVFIAFFFFKKNWIKVAITLLATMLVDIDHLLASPIFDPNRCSFGFHLFHSYYAIGVYVILLFFKRPYNIIGLGLLLHMLTDFIDCLFMYNTCSSCLENAPAQRLLEAINKLLF</sequence>
<gene>
    <name evidence="2" type="ORF">D6200_05905</name>
</gene>
<proteinExistence type="predicted"/>
<evidence type="ECO:0000256" key="1">
    <source>
        <dbReference type="SAM" id="Phobius"/>
    </source>
</evidence>
<feature type="transmembrane region" description="Helical" evidence="1">
    <location>
        <begin position="30"/>
        <end position="51"/>
    </location>
</feature>
<name>A0ABM7CEG4_9FLAO</name>
<evidence type="ECO:0000313" key="2">
    <source>
        <dbReference type="EMBL" id="AZJ32131.1"/>
    </source>
</evidence>
<keyword evidence="1" id="KW-1133">Transmembrane helix</keyword>
<organism evidence="2 3">
    <name type="scientific">Tenacibaculum mesophilum</name>
    <dbReference type="NCBI Taxonomy" id="104268"/>
    <lineage>
        <taxon>Bacteria</taxon>
        <taxon>Pseudomonadati</taxon>
        <taxon>Bacteroidota</taxon>
        <taxon>Flavobacteriia</taxon>
        <taxon>Flavobacteriales</taxon>
        <taxon>Flavobacteriaceae</taxon>
        <taxon>Tenacibaculum</taxon>
    </lineage>
</organism>
<evidence type="ECO:0000313" key="3">
    <source>
        <dbReference type="Proteomes" id="UP000269693"/>
    </source>
</evidence>
<dbReference type="Pfam" id="PF19617">
    <property type="entry name" value="DUF6122"/>
    <property type="match status" value="1"/>
</dbReference>
<reference evidence="2 3" key="1">
    <citation type="submission" date="2018-09" db="EMBL/GenBank/DDBJ databases">
        <title>Insights into the microbiota of Asian seabass (Lates calcarifer) with tenacibaculosis symptoms and description of sp. nov. Tenacibaculum singaporense.</title>
        <authorList>
            <person name="Miyake S."/>
            <person name="Soh M."/>
            <person name="Azman M.N."/>
            <person name="Ngoh S.Y."/>
            <person name="Orban L."/>
            <person name="Seedorf H."/>
        </authorList>
    </citation>
    <scope>NUCLEOTIDE SEQUENCE [LARGE SCALE GENOMIC DNA]</scope>
    <source>
        <strain evidence="2 3">DSM 13764</strain>
    </source>
</reference>
<keyword evidence="3" id="KW-1185">Reference proteome</keyword>
<feature type="transmembrane region" description="Helical" evidence="1">
    <location>
        <begin position="6"/>
        <end position="23"/>
    </location>
</feature>
<dbReference type="EMBL" id="CP032544">
    <property type="protein sequence ID" value="AZJ32131.1"/>
    <property type="molecule type" value="Genomic_DNA"/>
</dbReference>
<protein>
    <recommendedName>
        <fullName evidence="4">LexA-binding, inner membrane-associated hydrolase</fullName>
    </recommendedName>
</protein>
<dbReference type="Proteomes" id="UP000269693">
    <property type="component" value="Chromosome"/>
</dbReference>
<feature type="transmembrane region" description="Helical" evidence="1">
    <location>
        <begin position="57"/>
        <end position="78"/>
    </location>
</feature>